<proteinExistence type="predicted"/>
<sequence length="1439" mass="159579">MPENIIKEFNAENDIKVADRDDSALPSPQTPAIDLTAHTVRYCFDNIITNAGYYVKQTLGLSTRTGTGVSNSLGDEGVEGSVKSQPEHPIESSIAPAPPAVIPIHTDTPIPEPLAPGSHRSAPINYLDVELNPYDFATTDSSPNMPYITYTACVGTVCVTCVRFAAGDYRAVKRLIEISRDNTGARDPDTMVALMAKSGFSGWQYKKCVNYFYNALYFYEKCLANCPNRETAATVYPLFTTMHAFVPYYLMTAKDFAKLNELKRLFDKKCGQRVTTITTPTVAPLPTSSTATGAHTVAPEDPIPTGSSEQNPIDYLCLPVTGRNFVTNTSSPHLPYKTAIVKVKGVWFRTGHFGAANHLALNRLLRLVDKHRPTDGSPMTESQWEWVAIAMPRVGDHNKPDVVFDPKLCQNYVQNALDLYKKTLEVCPNMDRAGIAFPMFYTLHEFNPESVVSDAECREIKRLRELFANTCRTCGTYIEDQRPVSCDTAPVNTFTSNIPNTALVCSKLSGDPTIIAPFALPAATASAPPVQTNVSDIAPVGHKTFATLLSTTSALPVPSVTGPTYRPPMDSQLRPITMSTKVIVTSPVYPPNLTLAGRNDVHDLYVMCAKITHRDLLVFSHLCRCVDEAIQMLSPFEENQKLFWSHVSQLMLESGHTLTPNKSYQFLFTVHVTKFYKIALKYLPNYTAAVKVYPYFSVIHDMDLSQSLSQKLYERIKVYNEIRKQIKHNITSNTHVFEVFDTDFNEYCIITSDNHVIDNLSRLRVRPKTVNNESIGLGINRDSNVGHKYSHKIQYEKNELNLSENYSNKCEDREDSIAGDSSAQSVCTNSDSSYDTLPAPAPQSRTPPSPPKLPQKLPENVFKQFNAENGIKAVDRNDNAYQSIAPVANSSVTKAMGSKKSRFSFTKIIANTGYYVKQTLGLSTRTGAGGSDGVGDETVVAEQFNTGQQIDTPVTVTTPLVTSIPLPLAPGSHPSAPNNYLDVELNAETFATTGSSPHMAYITSTACVGTVWVIRIRFCVDEYRAVVRLAQILSARPSASDPDVIVRQMAKSGFDGWDYAKCLNYFYNALDLYKKCLANCPNRETAAIVYPLFNTMHSFVPYFLMTADAFGELNELRREFTGKNDLAEHTISTQTGRQLMDNTPLEPPVLDIIQPKYASITSTTSEQNPIDYLGLPVTGPVFIVNTKCPHLPYMSTVVNVRSVWLRVAHIRPVNRLALNRLLQLVDKHRSTDGRPMTETEWARVANNMPRIKALNKPDVVFDPKRCQNYVQNALDLYKKALECCPSVERAGIAFSVFYALHVFSPECVVSDAECREITRLRELFAHRCRTSEAYIDDDLEHIGATGGQPAPVVAYPVFASTPITAATNVIVNSPVCSPPTLCLAANNDLHELYAMCAKITPDDFLVFTHLCRCIDQTVKTLGPFEDNGELFWSHVSQLM</sequence>
<feature type="non-terminal residue" evidence="2">
    <location>
        <position position="1439"/>
    </location>
</feature>
<reference evidence="2" key="1">
    <citation type="submission" date="2020-11" db="EMBL/GenBank/DDBJ databases">
        <authorList>
            <person name="Tran Van P."/>
        </authorList>
    </citation>
    <scope>NUCLEOTIDE SEQUENCE</scope>
</reference>
<protein>
    <submittedName>
        <fullName evidence="2">Uncharacterized protein</fullName>
    </submittedName>
</protein>
<evidence type="ECO:0000256" key="1">
    <source>
        <dbReference type="SAM" id="MobiDB-lite"/>
    </source>
</evidence>
<dbReference type="EMBL" id="OC865536">
    <property type="protein sequence ID" value="CAD7632426.1"/>
    <property type="molecule type" value="Genomic_DNA"/>
</dbReference>
<dbReference type="EMBL" id="CAJPIZ010010961">
    <property type="protein sequence ID" value="CAG2112856.1"/>
    <property type="molecule type" value="Genomic_DNA"/>
</dbReference>
<gene>
    <name evidence="2" type="ORF">OSB1V03_LOCUS12829</name>
</gene>
<feature type="region of interest" description="Disordered" evidence="1">
    <location>
        <begin position="812"/>
        <end position="855"/>
    </location>
</feature>
<feature type="compositionally biased region" description="Pro residues" evidence="1">
    <location>
        <begin position="839"/>
        <end position="853"/>
    </location>
</feature>
<keyword evidence="3" id="KW-1185">Reference proteome</keyword>
<name>A0A7R9Q518_9ACAR</name>
<accession>A0A7R9Q518</accession>
<feature type="region of interest" description="Disordered" evidence="1">
    <location>
        <begin position="69"/>
        <end position="94"/>
    </location>
</feature>
<feature type="compositionally biased region" description="Polar residues" evidence="1">
    <location>
        <begin position="819"/>
        <end position="835"/>
    </location>
</feature>
<evidence type="ECO:0000313" key="3">
    <source>
        <dbReference type="Proteomes" id="UP000759131"/>
    </source>
</evidence>
<dbReference type="Proteomes" id="UP000759131">
    <property type="component" value="Unassembled WGS sequence"/>
</dbReference>
<evidence type="ECO:0000313" key="2">
    <source>
        <dbReference type="EMBL" id="CAD7632426.1"/>
    </source>
</evidence>
<organism evidence="2">
    <name type="scientific">Medioppia subpectinata</name>
    <dbReference type="NCBI Taxonomy" id="1979941"/>
    <lineage>
        <taxon>Eukaryota</taxon>
        <taxon>Metazoa</taxon>
        <taxon>Ecdysozoa</taxon>
        <taxon>Arthropoda</taxon>
        <taxon>Chelicerata</taxon>
        <taxon>Arachnida</taxon>
        <taxon>Acari</taxon>
        <taxon>Acariformes</taxon>
        <taxon>Sarcoptiformes</taxon>
        <taxon>Oribatida</taxon>
        <taxon>Brachypylina</taxon>
        <taxon>Oppioidea</taxon>
        <taxon>Oppiidae</taxon>
        <taxon>Medioppia</taxon>
    </lineage>
</organism>